<dbReference type="Pfam" id="PF18111">
    <property type="entry name" value="RPGR1_C"/>
    <property type="match status" value="1"/>
</dbReference>
<dbReference type="InterPro" id="IPR021656">
    <property type="entry name" value="C2-C2_1"/>
</dbReference>
<feature type="region of interest" description="Disordered" evidence="7">
    <location>
        <begin position="999"/>
        <end position="1091"/>
    </location>
</feature>
<dbReference type="PROSITE" id="PS50004">
    <property type="entry name" value="C2"/>
    <property type="match status" value="1"/>
</dbReference>
<feature type="region of interest" description="Disordered" evidence="7">
    <location>
        <begin position="526"/>
        <end position="553"/>
    </location>
</feature>
<dbReference type="GO" id="GO:1905515">
    <property type="term" value="P:non-motile cilium assembly"/>
    <property type="evidence" value="ECO:0000318"/>
    <property type="project" value="GO_Central"/>
</dbReference>
<evidence type="ECO:0000256" key="2">
    <source>
        <dbReference type="ARBA" id="ARBA00006042"/>
    </source>
</evidence>
<reference evidence="9" key="1">
    <citation type="submission" date="2025-08" db="UniProtKB">
        <authorList>
            <consortium name="RefSeq"/>
        </authorList>
    </citation>
    <scope>IDENTIFICATION</scope>
    <source>
        <strain evidence="9">J_2021</strain>
        <tissue evidence="9">Erythrocytes</tissue>
    </source>
</reference>
<dbReference type="PaxDb" id="8355-A0A1L8HPQ9"/>
<dbReference type="SUPFAM" id="SSF49562">
    <property type="entry name" value="C2 domain (Calcium/lipid-binding domain, CaLB)"/>
    <property type="match status" value="2"/>
</dbReference>
<dbReference type="OMA" id="NTLAAGW"/>
<dbReference type="InterPro" id="IPR035892">
    <property type="entry name" value="C2_domain_sf"/>
</dbReference>
<accession>A0A1L8HPQ9</accession>
<dbReference type="GO" id="GO:0032391">
    <property type="term" value="C:photoreceptor connecting cilium"/>
    <property type="evidence" value="ECO:0000318"/>
    <property type="project" value="GO_Central"/>
</dbReference>
<evidence type="ECO:0000256" key="1">
    <source>
        <dbReference type="ARBA" id="ARBA00004138"/>
    </source>
</evidence>
<gene>
    <name evidence="9" type="primary">rpgrip1.S</name>
</gene>
<dbReference type="CTD" id="108704962"/>
<evidence type="ECO:0000256" key="7">
    <source>
        <dbReference type="SAM" id="MobiDB-lite"/>
    </source>
</evidence>
<evidence type="ECO:0000313" key="9">
    <source>
        <dbReference type="RefSeq" id="XP_041436136.1"/>
    </source>
</evidence>
<feature type="compositionally biased region" description="Acidic residues" evidence="7">
    <location>
        <begin position="1065"/>
        <end position="1079"/>
    </location>
</feature>
<dbReference type="InterPro" id="IPR041091">
    <property type="entry name" value="RPGRIP1_C"/>
</dbReference>
<evidence type="ECO:0000256" key="4">
    <source>
        <dbReference type="ARBA" id="ARBA00023069"/>
    </source>
</evidence>
<dbReference type="InterPro" id="IPR031139">
    <property type="entry name" value="RPGRIP1_fam"/>
</dbReference>
<keyword evidence="3 6" id="KW-0175">Coiled coil</keyword>
<evidence type="ECO:0000256" key="6">
    <source>
        <dbReference type="SAM" id="Coils"/>
    </source>
</evidence>
<dbReference type="Pfam" id="PF11618">
    <property type="entry name" value="C2-C2_1"/>
    <property type="match status" value="1"/>
</dbReference>
<keyword evidence="8" id="KW-1185">Reference proteome</keyword>
<dbReference type="CDD" id="cd00030">
    <property type="entry name" value="C2"/>
    <property type="match status" value="1"/>
</dbReference>
<evidence type="ECO:0000256" key="5">
    <source>
        <dbReference type="ARBA" id="ARBA00023273"/>
    </source>
</evidence>
<dbReference type="Proteomes" id="UP000186698">
    <property type="component" value="Chromosome 1S"/>
</dbReference>
<dbReference type="OrthoDB" id="2133912at2759"/>
<dbReference type="Pfam" id="PF00168">
    <property type="entry name" value="C2"/>
    <property type="match status" value="1"/>
</dbReference>
<comment type="subcellular location">
    <subcellularLocation>
        <location evidence="1">Cell projection</location>
        <location evidence="1">Cilium</location>
    </subcellularLocation>
</comment>
<dbReference type="SMART" id="SM00239">
    <property type="entry name" value="C2"/>
    <property type="match status" value="1"/>
</dbReference>
<dbReference type="GO" id="GO:0005856">
    <property type="term" value="C:cytoskeleton"/>
    <property type="evidence" value="ECO:0007669"/>
    <property type="project" value="UniProtKB-ARBA"/>
</dbReference>
<keyword evidence="4" id="KW-0969">Cilium</keyword>
<dbReference type="GO" id="GO:0046548">
    <property type="term" value="P:retinal rod cell development"/>
    <property type="evidence" value="ECO:0000318"/>
    <property type="project" value="GO_Central"/>
</dbReference>
<proteinExistence type="inferred from homology"/>
<protein>
    <submittedName>
        <fullName evidence="9">Protein fantom</fullName>
    </submittedName>
</protein>
<feature type="coiled-coil region" evidence="6">
    <location>
        <begin position="325"/>
        <end position="449"/>
    </location>
</feature>
<dbReference type="STRING" id="8355.A0A1L8HPQ9"/>
<dbReference type="PANTHER" id="PTHR14240">
    <property type="entry name" value="RETINITIS PIGMENTOSA GTPASE REGULATOR-INTERACTING PROTEIN"/>
    <property type="match status" value="1"/>
</dbReference>
<dbReference type="PANTHER" id="PTHR14240:SF3">
    <property type="entry name" value="X-LINKED RETINITIS PIGMENTOSA GTPASE REGULATOR-INTERACTING PROTEIN 1"/>
    <property type="match status" value="1"/>
</dbReference>
<evidence type="ECO:0000313" key="8">
    <source>
        <dbReference type="Proteomes" id="UP000186698"/>
    </source>
</evidence>
<dbReference type="Gene3D" id="2.60.40.150">
    <property type="entry name" value="C2 domain"/>
    <property type="match status" value="3"/>
</dbReference>
<dbReference type="InterPro" id="IPR000008">
    <property type="entry name" value="C2_dom"/>
</dbReference>
<dbReference type="RefSeq" id="XP_041436136.1">
    <property type="nucleotide sequence ID" value="XM_041580202.1"/>
</dbReference>
<feature type="coiled-coil region" evidence="6">
    <location>
        <begin position="121"/>
        <end position="155"/>
    </location>
</feature>
<dbReference type="GeneID" id="108704962"/>
<evidence type="ECO:0000256" key="3">
    <source>
        <dbReference type="ARBA" id="ARBA00023054"/>
    </source>
</evidence>
<comment type="similarity">
    <text evidence="2">Belongs to the RPGRIP1 family.</text>
</comment>
<keyword evidence="5" id="KW-0966">Cell projection</keyword>
<feature type="compositionally biased region" description="Polar residues" evidence="7">
    <location>
        <begin position="1026"/>
        <end position="1041"/>
    </location>
</feature>
<name>A0A1L8HPQ9_XENLA</name>
<dbReference type="KEGG" id="xla:108704962"/>
<sequence>MSLLLLDETSSDIPVRDTDCKPAVFKAIQEVVVAPYSRKQQAQRTMKVKDKDLKMRRRVSLISREALEDNFLRIHEENLLLKDHARKMEDKIKRMGTKLLRVTSDLVQTGKSSGARHDGRDLETEEIIEDLQDRVRDLEHKNETIRHKLVTYKQRLQVQSGCRHCPYSTVAPRTDSGVRKNIVLPDNIKRGLQVQSLEPRPPQVCQVQACGETLSDEARAEIQRLFNLIESQNNRADDKSTIVQKSMESVRSMDAVAEMMLSVQRTQQADNQRTAIQENVMVIRLQKELREKNTTICALREQFHQLKESYETELQQNQKSLTLSHEAVLTQLEDLTSQLKAERAKVVAMEIEQQSVLNLQRSLQEFQERVTDQEKENGLLKENYENLLRSSLNEEKVSIRQSTENELKEKISLLEEQIHRHVSDNKLNNEQLQHEREQNEHLKKELSLMHIQLLEKIQEVKSYQEKVSAILASSVNNTVQEQAGLTLQRTSTPRLEGYNQTREFNATMNRWFDERRKLEEMEHQIRCEDEQRQREDSKKQREEEQKKVEETEMERRIGRMDADHAETILELEKTREMLFLQHNINNDYQEELKAVRLKAESESREKEERKCHYEDRIFKYRSRIQTLEAQLKDIAYGTMPSRYESQSPDVDMSPVPSLRRGETLFEVHVEAVCFTPRGLREVGDPQPNTFCVYSLYDFETHATPVVTGTSPQYNFTSHYAVTPDAEFLRYLRVGVLTLELYQAVGGEHRELARGHIKLEATLQSTEKIHGAVTLTDVSGEVIGELEYWICLHGYVFQVQRVQKQSTKARSYLSAGRYCHSEKQLASPFSTGPQNELTIRIWGCRSLKVGCLGYQPSPYAIYHFYHHPDHSTAIIPCSNNPQFGDESVYPLQITTDLERYLQKECLYVYVFDDEDMQPGVYLGKAEVPLVSLAKGDNIQGDFALLNPCGKCSGSIQLNMEWKFPYKATSYQSTQEVPLSQHGAHMKLLPSAAPKVNLTRAKHCKTRKAEDVQQDDITSTKRGRKDFSSTSNQNTTQNAQKSNLLPAGYHSNDPDDQQEEALQAQEGDQDNMEDTMEEDNINGDHTADAIDPQSTDYKDIILVVKPLVPEKPPSSMIRVEIMSLTLNPYSEVMGDSAVQRLFVEFRFAGVPPEETETPVSLRKPNQGEELYYHFSKVIHLDGTEHAERRDFLYMLLDGSDSNGDIVRLKFTVVSDPINEDEEECHDVGYAYMDLRPLLRRAEDKAEETLQVLDVADEEQVIGALRVAIEAKDAARTVHRTKRAKEIQ</sequence>
<organism evidence="8 9">
    <name type="scientific">Xenopus laevis</name>
    <name type="common">African clawed frog</name>
    <dbReference type="NCBI Taxonomy" id="8355"/>
    <lineage>
        <taxon>Eukaryota</taxon>
        <taxon>Metazoa</taxon>
        <taxon>Chordata</taxon>
        <taxon>Craniata</taxon>
        <taxon>Vertebrata</taxon>
        <taxon>Euteleostomi</taxon>
        <taxon>Amphibia</taxon>
        <taxon>Batrachia</taxon>
        <taxon>Anura</taxon>
        <taxon>Pipoidea</taxon>
        <taxon>Pipidae</taxon>
        <taxon>Xenopodinae</taxon>
        <taxon>Xenopus</taxon>
        <taxon>Xenopus</taxon>
    </lineage>
</organism>